<dbReference type="Proteomes" id="UP001187415">
    <property type="component" value="Unassembled WGS sequence"/>
</dbReference>
<evidence type="ECO:0000313" key="3">
    <source>
        <dbReference type="Proteomes" id="UP001187415"/>
    </source>
</evidence>
<keyword evidence="3" id="KW-1185">Reference proteome</keyword>
<feature type="compositionally biased region" description="Basic residues" evidence="1">
    <location>
        <begin position="58"/>
        <end position="70"/>
    </location>
</feature>
<dbReference type="AlphaFoldDB" id="A0AA88LUX2"/>
<comment type="caution">
    <text evidence="2">The sequence shown here is derived from an EMBL/GenBank/DDBJ whole genome shotgun (WGS) entry which is preliminary data.</text>
</comment>
<organism evidence="2 3">
    <name type="scientific">Channa striata</name>
    <name type="common">Snakehead murrel</name>
    <name type="synonym">Ophicephalus striatus</name>
    <dbReference type="NCBI Taxonomy" id="64152"/>
    <lineage>
        <taxon>Eukaryota</taxon>
        <taxon>Metazoa</taxon>
        <taxon>Chordata</taxon>
        <taxon>Craniata</taxon>
        <taxon>Vertebrata</taxon>
        <taxon>Euteleostomi</taxon>
        <taxon>Actinopterygii</taxon>
        <taxon>Neopterygii</taxon>
        <taxon>Teleostei</taxon>
        <taxon>Neoteleostei</taxon>
        <taxon>Acanthomorphata</taxon>
        <taxon>Anabantaria</taxon>
        <taxon>Anabantiformes</taxon>
        <taxon>Channoidei</taxon>
        <taxon>Channidae</taxon>
        <taxon>Channa</taxon>
    </lineage>
</organism>
<name>A0AA88LUX2_CHASR</name>
<accession>A0AA88LUX2</accession>
<gene>
    <name evidence="2" type="ORF">Q5P01_021855</name>
</gene>
<protein>
    <submittedName>
        <fullName evidence="2">Uncharacterized protein</fullName>
    </submittedName>
</protein>
<dbReference type="EMBL" id="JAUPFM010000017">
    <property type="protein sequence ID" value="KAK2824680.1"/>
    <property type="molecule type" value="Genomic_DNA"/>
</dbReference>
<proteinExistence type="predicted"/>
<feature type="region of interest" description="Disordered" evidence="1">
    <location>
        <begin position="54"/>
        <end position="78"/>
    </location>
</feature>
<evidence type="ECO:0000256" key="1">
    <source>
        <dbReference type="SAM" id="MobiDB-lite"/>
    </source>
</evidence>
<reference evidence="2" key="1">
    <citation type="submission" date="2023-07" db="EMBL/GenBank/DDBJ databases">
        <title>Chromosome-level Genome Assembly of Striped Snakehead (Channa striata).</title>
        <authorList>
            <person name="Liu H."/>
        </authorList>
    </citation>
    <scope>NUCLEOTIDE SEQUENCE</scope>
    <source>
        <strain evidence="2">Gz</strain>
        <tissue evidence="2">Muscle</tissue>
    </source>
</reference>
<feature type="region of interest" description="Disordered" evidence="1">
    <location>
        <begin position="18"/>
        <end position="37"/>
    </location>
</feature>
<evidence type="ECO:0000313" key="2">
    <source>
        <dbReference type="EMBL" id="KAK2824680.1"/>
    </source>
</evidence>
<sequence length="78" mass="8954">MKSTHHQSAKYKARFSAGALEGHGNHSTGGRPGQLSVQEVEEVLLGLEKTKSLEGVERRKRRRRRKRQSRRCPQIWSC</sequence>